<evidence type="ECO:0000313" key="2">
    <source>
        <dbReference type="EMBL" id="GIE16297.1"/>
    </source>
</evidence>
<feature type="region of interest" description="Disordered" evidence="1">
    <location>
        <begin position="65"/>
        <end position="97"/>
    </location>
</feature>
<keyword evidence="3" id="KW-1185">Reference proteome</keyword>
<reference evidence="2" key="1">
    <citation type="submission" date="2021-01" db="EMBL/GenBank/DDBJ databases">
        <title>Whole genome shotgun sequence of Actinoplanes ferrugineus NBRC 15555.</title>
        <authorList>
            <person name="Komaki H."/>
            <person name="Tamura T."/>
        </authorList>
    </citation>
    <scope>NUCLEOTIDE SEQUENCE</scope>
    <source>
        <strain evidence="2">NBRC 15555</strain>
    </source>
</reference>
<gene>
    <name evidence="2" type="ORF">Afe05nite_81370</name>
</gene>
<accession>A0A919JAJ7</accession>
<dbReference type="RefSeq" id="WP_203822638.1">
    <property type="nucleotide sequence ID" value="NZ_BAAABP010000005.1"/>
</dbReference>
<name>A0A919JAJ7_9ACTN</name>
<sequence>MARDSFVQFEPLWEQQVLGLSEPFLEEAAAIVEEGQKRRIPVSRDGSHGRERGYARDQIHVERGRDAIGPYRDIGSDAESPDGYPYPLGLETGTVPHDITAKGDYPLRSKDGRVFGKTVHHPGTKPMPWCVPALADLAGRVFQ</sequence>
<dbReference type="AlphaFoldDB" id="A0A919JAJ7"/>
<comment type="caution">
    <text evidence="2">The sequence shown here is derived from an EMBL/GenBank/DDBJ whole genome shotgun (WGS) entry which is preliminary data.</text>
</comment>
<dbReference type="Proteomes" id="UP000598174">
    <property type="component" value="Unassembled WGS sequence"/>
</dbReference>
<evidence type="ECO:0000313" key="3">
    <source>
        <dbReference type="Proteomes" id="UP000598174"/>
    </source>
</evidence>
<proteinExistence type="predicted"/>
<protein>
    <recommendedName>
        <fullName evidence="4">HK97 gp10 family phage protein</fullName>
    </recommendedName>
</protein>
<evidence type="ECO:0008006" key="4">
    <source>
        <dbReference type="Google" id="ProtNLM"/>
    </source>
</evidence>
<organism evidence="2 3">
    <name type="scientific">Paractinoplanes ferrugineus</name>
    <dbReference type="NCBI Taxonomy" id="113564"/>
    <lineage>
        <taxon>Bacteria</taxon>
        <taxon>Bacillati</taxon>
        <taxon>Actinomycetota</taxon>
        <taxon>Actinomycetes</taxon>
        <taxon>Micromonosporales</taxon>
        <taxon>Micromonosporaceae</taxon>
        <taxon>Paractinoplanes</taxon>
    </lineage>
</organism>
<dbReference type="EMBL" id="BOMM01000081">
    <property type="protein sequence ID" value="GIE16297.1"/>
    <property type="molecule type" value="Genomic_DNA"/>
</dbReference>
<evidence type="ECO:0000256" key="1">
    <source>
        <dbReference type="SAM" id="MobiDB-lite"/>
    </source>
</evidence>